<dbReference type="eggNOG" id="COG4995">
    <property type="taxonomic scope" value="Bacteria"/>
</dbReference>
<dbReference type="RefSeq" id="WP_011174590.1">
    <property type="nucleotide sequence ID" value="NC_005861.2"/>
</dbReference>
<dbReference type="Pfam" id="PF12770">
    <property type="entry name" value="CHAT"/>
    <property type="match status" value="1"/>
</dbReference>
<dbReference type="Proteomes" id="UP000000529">
    <property type="component" value="Chromosome"/>
</dbReference>
<feature type="repeat" description="TPR" evidence="1">
    <location>
        <begin position="394"/>
        <end position="427"/>
    </location>
</feature>
<dbReference type="HOGENOM" id="CLU_305403_0_0_0"/>
<feature type="repeat" description="TPR" evidence="1">
    <location>
        <begin position="480"/>
        <end position="513"/>
    </location>
</feature>
<dbReference type="InterPro" id="IPR024983">
    <property type="entry name" value="CHAT_dom"/>
</dbReference>
<keyword evidence="1" id="KW-0802">TPR repeat</keyword>
<gene>
    <name evidence="3" type="ORF">PC_RS00200</name>
</gene>
<evidence type="ECO:0000256" key="1">
    <source>
        <dbReference type="PROSITE-ProRule" id="PRU00339"/>
    </source>
</evidence>
<name>Q6MF85_PARUW</name>
<dbReference type="Pfam" id="PF13181">
    <property type="entry name" value="TPR_8"/>
    <property type="match status" value="2"/>
</dbReference>
<dbReference type="PANTHER" id="PTHR10098:SF108">
    <property type="entry name" value="TETRATRICOPEPTIDE REPEAT PROTEIN 28"/>
    <property type="match status" value="1"/>
</dbReference>
<dbReference type="eggNOG" id="COG0457">
    <property type="taxonomic scope" value="Bacteria"/>
</dbReference>
<keyword evidence="4" id="KW-1185">Reference proteome</keyword>
<dbReference type="PANTHER" id="PTHR10098">
    <property type="entry name" value="RAPSYN-RELATED"/>
    <property type="match status" value="1"/>
</dbReference>
<dbReference type="EMBL" id="BX908798">
    <property type="protein sequence ID" value="CAF22764.1"/>
    <property type="molecule type" value="Genomic_DNA"/>
</dbReference>
<dbReference type="Gene3D" id="1.25.40.10">
    <property type="entry name" value="Tetratricopeptide repeat domain"/>
    <property type="match status" value="3"/>
</dbReference>
<feature type="repeat" description="TPR" evidence="1">
    <location>
        <begin position="558"/>
        <end position="591"/>
    </location>
</feature>
<dbReference type="KEGG" id="pcu:PC_RS00200"/>
<dbReference type="SUPFAM" id="SSF48452">
    <property type="entry name" value="TPR-like"/>
    <property type="match status" value="3"/>
</dbReference>
<evidence type="ECO:0000313" key="3">
    <source>
        <dbReference type="EMBL" id="CAF22764.1"/>
    </source>
</evidence>
<protein>
    <recommendedName>
        <fullName evidence="2">CHAT domain-containing protein</fullName>
    </recommendedName>
</protein>
<accession>Q6MF85</accession>
<dbReference type="STRING" id="264201.pc0040"/>
<dbReference type="OrthoDB" id="443153at2"/>
<feature type="repeat" description="TPR" evidence="1">
    <location>
        <begin position="521"/>
        <end position="554"/>
    </location>
</feature>
<evidence type="ECO:0000259" key="2">
    <source>
        <dbReference type="Pfam" id="PF12770"/>
    </source>
</evidence>
<proteinExistence type="predicted"/>
<dbReference type="InterPro" id="IPR019734">
    <property type="entry name" value="TPR_rpt"/>
</dbReference>
<feature type="domain" description="CHAT" evidence="2">
    <location>
        <begin position="857"/>
        <end position="1137"/>
    </location>
</feature>
<sequence length="1140" mass="129716">MHVDSVKFSTPYELHYPLLPTISLLDYVKGLIEVYKTKSNSKENIILSAKLVIEKVNKLTDIGAKRECLCRMLKLEIEEVQNLIGQEVTLLFDWETFYYDIQHNQAQHLIQLEAIVSEIIEVKLESNEINFIQDICTIYQGILEHLWLLPYLEFGNHCANLLIQNKNAILSKMERWKDSFDQLASDKRISRFIPKNLEKAVLRLFEPLPEADAKKIEEQKSVIHKCGEMTLRIIEIMMKVCSDQGDFPRAIFHAEVFLKLLGQGLSEMKEERLAPIMQINKQLSIWNQLLRQYQKAISYSEEALRIAEALGDSYKISIYSKYIGSLHVKQGQDDCALPFYSKAQTIAETLQDLKSKSQILTDLAGAYLDINKNDEAFSCSQAALSLTENNAEKAWIYTGIGRAYANAQQYKEAKQAYYKALEFLPQSDLFLAIRIHENLVGFFNDFGRYKKAISQAEKILELIQHPSIQEENLEALEHKFNALIAVGSIYGTIGDYPREIDYQKQALEINEKSIFFPQFLEIAYSNLGNAYCHDKNYLEGIKYYRKALEVAEEALIQAKILVNLGHAFFFLGRFPKALELYKKANTIDNPKVKKDSFYGLGLCYDAMGNTKKAIDWIEECICLSQQSEDRLNEAMGYHNLAELYKKFDLKLAEENYRKSIAVYAVLHQELKRHNQWQITFFEEQAGTFLSLERLFLKQGKTDDALQITDFRRSHALISALTEKFKFQKDDSLISSGLTVQEMQALAHKLNTCLIVYSFASKSTDCITAWIIPPQGEIICQQLPIGILTEEVQESTQVFKKFPFIVEPTVAKRRPFIRPKKTRSSATYTFLDELTRGDPDESTNSAVLQSFKERLSLWYETLIAPLESYLPKDPQQVVTIIPDGFLAQIPFAAFLDKGGKYFIEKHPISIAPSMGILKLLDEIPKNFSENSLVIGNPTTPHSKDALPLAEKEAQAIVAPLLATTPKRTLLQENATAQRVLEGMVDARWIHLACHGSTGAKPEEKLDPHSVFEGLFKLAPDEEHIQGYLHAQEIASLTLRTELVFMSACFSGRGKLHGEGSVGPIWSFLAAGALSTVATYWQLPDSDLTLQMVDTFYRHLLGIETKKLNKAQALQKAMLVGIKQKREKPHLWGAFFLSGLIE</sequence>
<organism evidence="3 4">
    <name type="scientific">Protochlamydia amoebophila (strain UWE25)</name>
    <dbReference type="NCBI Taxonomy" id="264201"/>
    <lineage>
        <taxon>Bacteria</taxon>
        <taxon>Pseudomonadati</taxon>
        <taxon>Chlamydiota</taxon>
        <taxon>Chlamydiia</taxon>
        <taxon>Parachlamydiales</taxon>
        <taxon>Parachlamydiaceae</taxon>
        <taxon>Candidatus Protochlamydia</taxon>
    </lineage>
</organism>
<dbReference type="InterPro" id="IPR011990">
    <property type="entry name" value="TPR-like_helical_dom_sf"/>
</dbReference>
<evidence type="ECO:0000313" key="4">
    <source>
        <dbReference type="Proteomes" id="UP000000529"/>
    </source>
</evidence>
<dbReference type="AlphaFoldDB" id="Q6MF85"/>
<dbReference type="SMART" id="SM00028">
    <property type="entry name" value="TPR"/>
    <property type="match status" value="7"/>
</dbReference>
<reference evidence="3 4" key="1">
    <citation type="journal article" date="2004" name="Science">
        <title>Illuminating the evolutionary history of chlamydiae.</title>
        <authorList>
            <person name="Horn M."/>
            <person name="Collingro A."/>
            <person name="Schmitz-Esser S."/>
            <person name="Beier C.L."/>
            <person name="Purkhold U."/>
            <person name="Fartmann B."/>
            <person name="Brandt P."/>
            <person name="Nyakatura G.J."/>
            <person name="Droege M."/>
            <person name="Frishman D."/>
            <person name="Rattei T."/>
            <person name="Mewes H."/>
            <person name="Wagner M."/>
        </authorList>
    </citation>
    <scope>NUCLEOTIDE SEQUENCE [LARGE SCALE GENOMIC DNA]</scope>
    <source>
        <strain evidence="3 4">UWE25</strain>
    </source>
</reference>
<dbReference type="Pfam" id="PF13424">
    <property type="entry name" value="TPR_12"/>
    <property type="match status" value="1"/>
</dbReference>
<dbReference type="PROSITE" id="PS50005">
    <property type="entry name" value="TPR"/>
    <property type="match status" value="4"/>
</dbReference>